<dbReference type="Pfam" id="PF17900">
    <property type="entry name" value="Peptidase_M1_N"/>
    <property type="match status" value="1"/>
</dbReference>
<dbReference type="SUPFAM" id="SSF63737">
    <property type="entry name" value="Leukotriene A4 hydrolase N-terminal domain"/>
    <property type="match status" value="1"/>
</dbReference>
<dbReference type="AlphaFoldDB" id="A0A813ME53"/>
<evidence type="ECO:0000259" key="12">
    <source>
        <dbReference type="Pfam" id="PF17900"/>
    </source>
</evidence>
<dbReference type="PROSITE" id="PS51257">
    <property type="entry name" value="PROKAR_LIPOPROTEIN"/>
    <property type="match status" value="1"/>
</dbReference>
<evidence type="ECO:0000256" key="4">
    <source>
        <dbReference type="ARBA" id="ARBA00022723"/>
    </source>
</evidence>
<dbReference type="GO" id="GO:0070006">
    <property type="term" value="F:metalloaminopeptidase activity"/>
    <property type="evidence" value="ECO:0007669"/>
    <property type="project" value="TreeGrafter"/>
</dbReference>
<protein>
    <recommendedName>
        <fullName evidence="15">Aminopeptidase</fullName>
    </recommendedName>
</protein>
<evidence type="ECO:0000256" key="5">
    <source>
        <dbReference type="ARBA" id="ARBA00022801"/>
    </source>
</evidence>
<keyword evidence="9" id="KW-0472">Membrane</keyword>
<keyword evidence="4" id="KW-0479">Metal-binding</keyword>
<dbReference type="InterPro" id="IPR014782">
    <property type="entry name" value="Peptidase_M1_dom"/>
</dbReference>
<dbReference type="GO" id="GO:0006508">
    <property type="term" value="P:proteolysis"/>
    <property type="evidence" value="ECO:0007669"/>
    <property type="project" value="UniProtKB-KW"/>
</dbReference>
<evidence type="ECO:0000313" key="14">
    <source>
        <dbReference type="Proteomes" id="UP000663860"/>
    </source>
</evidence>
<keyword evidence="3" id="KW-0645">Protease</keyword>
<dbReference type="PRINTS" id="PR00756">
    <property type="entry name" value="ALADIPTASE"/>
</dbReference>
<dbReference type="Pfam" id="PF01433">
    <property type="entry name" value="Peptidase_M1"/>
    <property type="match status" value="1"/>
</dbReference>
<feature type="domain" description="ERAP1-like C-terminal" evidence="11">
    <location>
        <begin position="725"/>
        <end position="1022"/>
    </location>
</feature>
<dbReference type="Gene3D" id="2.60.40.1730">
    <property type="entry name" value="tricorn interacting facor f3 domain"/>
    <property type="match status" value="1"/>
</dbReference>
<feature type="domain" description="Aminopeptidase N-like N-terminal" evidence="12">
    <location>
        <begin position="174"/>
        <end position="334"/>
    </location>
</feature>
<evidence type="ECO:0000256" key="1">
    <source>
        <dbReference type="ARBA" id="ARBA00001947"/>
    </source>
</evidence>
<dbReference type="GO" id="GO:0005737">
    <property type="term" value="C:cytoplasm"/>
    <property type="evidence" value="ECO:0007669"/>
    <property type="project" value="TreeGrafter"/>
</dbReference>
<organism evidence="13 14">
    <name type="scientific">Adineta steineri</name>
    <dbReference type="NCBI Taxonomy" id="433720"/>
    <lineage>
        <taxon>Eukaryota</taxon>
        <taxon>Metazoa</taxon>
        <taxon>Spiralia</taxon>
        <taxon>Gnathifera</taxon>
        <taxon>Rotifera</taxon>
        <taxon>Eurotatoria</taxon>
        <taxon>Bdelloidea</taxon>
        <taxon>Adinetida</taxon>
        <taxon>Adinetidae</taxon>
        <taxon>Adineta</taxon>
    </lineage>
</organism>
<dbReference type="Proteomes" id="UP000663860">
    <property type="component" value="Unassembled WGS sequence"/>
</dbReference>
<dbReference type="Gene3D" id="1.25.50.20">
    <property type="match status" value="1"/>
</dbReference>
<evidence type="ECO:0008006" key="15">
    <source>
        <dbReference type="Google" id="ProtNLM"/>
    </source>
</evidence>
<dbReference type="Gene3D" id="1.10.390.10">
    <property type="entry name" value="Neutral Protease Domain 2"/>
    <property type="match status" value="1"/>
</dbReference>
<gene>
    <name evidence="13" type="ORF">IZO911_LOCUS2000</name>
</gene>
<accession>A0A813ME53</accession>
<evidence type="ECO:0000256" key="2">
    <source>
        <dbReference type="ARBA" id="ARBA00010136"/>
    </source>
</evidence>
<sequence length="1058" mass="121503">MKIVTKRTNNEVELALWQLFALIMAALACLVAMAPLIIRYRAVKCDIIYVDNTNEPQSNNSEILTDYRRRYVRDVDDRAQCGVVPPMCIATTTVSTMPTASPITTTRSTQSTVSVTRPVITTNPTTPRTTTPDPWANLTKPYDSWRLPTFAVPIDYTLRVSCPDCFNLTSPQSTITFNGQVSIRINIVTATTFLVLHAKNLNITQAQLTGGVTAAATVTYLPEYEMIYLSFPSIIAVGEVTLQIVYNGKINERDQTGFYREQFWKSIDEIRYLIAANFQPIHARKAFPCFDEPNMIATFTLTLDHPQNSTVLSITDVQTQTPSMTTFLPTPTISPDSLSWAILPIDGFKLVTKTFSPTKVNIWVRPELTGPADANLDRTFELVEKTLTFVQDYLNIANEDLPNKLDLIGIPDLTLDEKASASRGLLTFREEILTTDASLNSAQEIQTTAKIIVEHILQPWFSTTDWWDNIWFDKSLSSFLAYKMIDANYPSFNLMEQFPIREMVPLMMDDFKPSMWPISNHNLTNNEEILDYLSTHIYSKGASLLRLMEYVVGNDTFQTAVRSIFNETDVSNILNTFYSNLVLPAALNTSITAEDFFHSWLDERNYPIVTVDFIPSNGTENKTTITFFQARYFGSFALDSSSLDPNYKWKIYMECDLGGSKDEDIWNLTANYAPSAIKFIFDSSTETFEFDEEYLWIKCNKDFYSFQVTEYVYKGGDPHTLWQAFELVFRESIFSSNDRANLLNDAFILPHGGEIVSYDQTINLARELFTPTGNYIPWSVFVWHWNYLVDVEEHSKYFYNFKQFATRLTLAPFSFNIDSIVTNEANHEDRLLHSMFFELLCRIQNPDALNKATELYDLIPASYFYNSTGVTNVNADYLSTAIYYHMQNTNNMDEWDHLWALMTDNQYITAQQRNTILRALGASKETWRLKLLLETAFDAEADIIDTQEFFDLIISMSQNPIGRDIVWNFYRHNYRTLLQRYGETNRLFNQLIVNIVQSFENEYYYFQMVNFINQYPSASKSQQLAKDQILMNFEWILDGMAESLDDAISAGDKLNSKQ</sequence>
<evidence type="ECO:0000256" key="9">
    <source>
        <dbReference type="SAM" id="Phobius"/>
    </source>
</evidence>
<reference evidence="13" key="1">
    <citation type="submission" date="2021-02" db="EMBL/GenBank/DDBJ databases">
        <authorList>
            <person name="Nowell W R."/>
        </authorList>
    </citation>
    <scope>NUCLEOTIDE SEQUENCE</scope>
</reference>
<keyword evidence="6" id="KW-0862">Zinc</keyword>
<keyword evidence="9" id="KW-1133">Transmembrane helix</keyword>
<dbReference type="InterPro" id="IPR050344">
    <property type="entry name" value="Peptidase_M1_aminopeptidases"/>
</dbReference>
<evidence type="ECO:0000256" key="8">
    <source>
        <dbReference type="PIRSR" id="PIRSR634016-4"/>
    </source>
</evidence>
<comment type="caution">
    <text evidence="13">The sequence shown here is derived from an EMBL/GenBank/DDBJ whole genome shotgun (WGS) entry which is preliminary data.</text>
</comment>
<name>A0A813ME53_9BILA</name>
<evidence type="ECO:0000256" key="6">
    <source>
        <dbReference type="ARBA" id="ARBA00022833"/>
    </source>
</evidence>
<dbReference type="SUPFAM" id="SSF55486">
    <property type="entry name" value="Metalloproteases ('zincins'), catalytic domain"/>
    <property type="match status" value="1"/>
</dbReference>
<dbReference type="GO" id="GO:0005615">
    <property type="term" value="C:extracellular space"/>
    <property type="evidence" value="ECO:0007669"/>
    <property type="project" value="TreeGrafter"/>
</dbReference>
<dbReference type="GO" id="GO:0008270">
    <property type="term" value="F:zinc ion binding"/>
    <property type="evidence" value="ECO:0007669"/>
    <property type="project" value="InterPro"/>
</dbReference>
<dbReference type="GO" id="GO:0016020">
    <property type="term" value="C:membrane"/>
    <property type="evidence" value="ECO:0007669"/>
    <property type="project" value="TreeGrafter"/>
</dbReference>
<dbReference type="GO" id="GO:0043171">
    <property type="term" value="P:peptide catabolic process"/>
    <property type="evidence" value="ECO:0007669"/>
    <property type="project" value="TreeGrafter"/>
</dbReference>
<keyword evidence="9" id="KW-0812">Transmembrane</keyword>
<dbReference type="InterPro" id="IPR001930">
    <property type="entry name" value="Peptidase_M1"/>
</dbReference>
<dbReference type="InterPro" id="IPR045357">
    <property type="entry name" value="Aminopeptidase_N-like_N"/>
</dbReference>
<proteinExistence type="inferred from homology"/>
<dbReference type="InterPro" id="IPR024571">
    <property type="entry name" value="ERAP1-like_C_dom"/>
</dbReference>
<dbReference type="InterPro" id="IPR027268">
    <property type="entry name" value="Peptidase_M4/M1_CTD_sf"/>
</dbReference>
<keyword evidence="7" id="KW-0482">Metalloprotease</keyword>
<keyword evidence="5" id="KW-0378">Hydrolase</keyword>
<dbReference type="PANTHER" id="PTHR11533">
    <property type="entry name" value="PROTEASE M1 ZINC METALLOPROTEASE"/>
    <property type="match status" value="1"/>
</dbReference>
<dbReference type="GO" id="GO:0042277">
    <property type="term" value="F:peptide binding"/>
    <property type="evidence" value="ECO:0007669"/>
    <property type="project" value="TreeGrafter"/>
</dbReference>
<feature type="transmembrane region" description="Helical" evidence="9">
    <location>
        <begin position="12"/>
        <end position="38"/>
    </location>
</feature>
<comment type="similarity">
    <text evidence="2">Belongs to the peptidase M1 family.</text>
</comment>
<evidence type="ECO:0000313" key="13">
    <source>
        <dbReference type="EMBL" id="CAF0721857.1"/>
    </source>
</evidence>
<dbReference type="InterPro" id="IPR042097">
    <property type="entry name" value="Aminopeptidase_N-like_N_sf"/>
</dbReference>
<dbReference type="EMBL" id="CAJNOE010000009">
    <property type="protein sequence ID" value="CAF0721857.1"/>
    <property type="molecule type" value="Genomic_DNA"/>
</dbReference>
<evidence type="ECO:0000256" key="3">
    <source>
        <dbReference type="ARBA" id="ARBA00022670"/>
    </source>
</evidence>
<dbReference type="CDD" id="cd09601">
    <property type="entry name" value="M1_APN-Q_like"/>
    <property type="match status" value="1"/>
</dbReference>
<comment type="cofactor">
    <cofactor evidence="1">
        <name>Zn(2+)</name>
        <dbReference type="ChEBI" id="CHEBI:29105"/>
    </cofactor>
</comment>
<feature type="site" description="Transition state stabilizer" evidence="8">
    <location>
        <position position="538"/>
    </location>
</feature>
<feature type="domain" description="Peptidase M1 membrane alanine aminopeptidase" evidence="10">
    <location>
        <begin position="380"/>
        <end position="575"/>
    </location>
</feature>
<evidence type="ECO:0000259" key="11">
    <source>
        <dbReference type="Pfam" id="PF11838"/>
    </source>
</evidence>
<evidence type="ECO:0000256" key="7">
    <source>
        <dbReference type="ARBA" id="ARBA00023049"/>
    </source>
</evidence>
<dbReference type="PANTHER" id="PTHR11533:SF299">
    <property type="entry name" value="AMINOPEPTIDASE"/>
    <property type="match status" value="1"/>
</dbReference>
<evidence type="ECO:0000259" key="10">
    <source>
        <dbReference type="Pfam" id="PF01433"/>
    </source>
</evidence>
<dbReference type="Pfam" id="PF11838">
    <property type="entry name" value="ERAP1_C"/>
    <property type="match status" value="1"/>
</dbReference>
<dbReference type="InterPro" id="IPR034016">
    <property type="entry name" value="M1_APN-typ"/>
</dbReference>